<dbReference type="Gene3D" id="3.40.50.620">
    <property type="entry name" value="HUPs"/>
    <property type="match status" value="2"/>
</dbReference>
<dbReference type="GO" id="GO:0016874">
    <property type="term" value="F:ligase activity"/>
    <property type="evidence" value="ECO:0007669"/>
    <property type="project" value="UniProtKB-KW"/>
</dbReference>
<comment type="catalytic activity">
    <reaction evidence="7">
        <text>tRNA(Met) + L-methionine + ATP = L-methionyl-tRNA(Met) + AMP + diphosphate</text>
        <dbReference type="Rhea" id="RHEA:13481"/>
        <dbReference type="Rhea" id="RHEA-COMP:9667"/>
        <dbReference type="Rhea" id="RHEA-COMP:9698"/>
        <dbReference type="ChEBI" id="CHEBI:30616"/>
        <dbReference type="ChEBI" id="CHEBI:33019"/>
        <dbReference type="ChEBI" id="CHEBI:57844"/>
        <dbReference type="ChEBI" id="CHEBI:78442"/>
        <dbReference type="ChEBI" id="CHEBI:78530"/>
        <dbReference type="ChEBI" id="CHEBI:456215"/>
        <dbReference type="EC" id="6.1.1.10"/>
    </reaction>
</comment>
<dbReference type="InterPro" id="IPR009080">
    <property type="entry name" value="tRNAsynth_Ia_anticodon-bd"/>
</dbReference>
<organism evidence="10 11">
    <name type="scientific">Gordonibacter faecis</name>
    <dbReference type="NCBI Taxonomy" id="3047475"/>
    <lineage>
        <taxon>Bacteria</taxon>
        <taxon>Bacillati</taxon>
        <taxon>Actinomycetota</taxon>
        <taxon>Coriobacteriia</taxon>
        <taxon>Eggerthellales</taxon>
        <taxon>Eggerthellaceae</taxon>
        <taxon>Gordonibacter</taxon>
    </lineage>
</organism>
<keyword evidence="6 8" id="KW-0030">Aminoacyl-tRNA synthetase</keyword>
<dbReference type="PANTHER" id="PTHR45765">
    <property type="entry name" value="METHIONINE--TRNA LIGASE"/>
    <property type="match status" value="1"/>
</dbReference>
<dbReference type="InterPro" id="IPR029038">
    <property type="entry name" value="MetRS_Zn"/>
</dbReference>
<dbReference type="Gene3D" id="1.10.730.10">
    <property type="entry name" value="Isoleucyl-tRNA Synthetase, Domain 1"/>
    <property type="match status" value="1"/>
</dbReference>
<keyword evidence="4 8" id="KW-0067">ATP-binding</keyword>
<feature type="domain" description="Methionyl/Leucyl tRNA synthetase" evidence="9">
    <location>
        <begin position="325"/>
        <end position="494"/>
    </location>
</feature>
<dbReference type="SUPFAM" id="SSF47323">
    <property type="entry name" value="Anticodon-binding domain of a subclass of class I aminoacyl-tRNA synthetases"/>
    <property type="match status" value="1"/>
</dbReference>
<dbReference type="Proteomes" id="UP001232750">
    <property type="component" value="Unassembled WGS sequence"/>
</dbReference>
<evidence type="ECO:0000256" key="4">
    <source>
        <dbReference type="ARBA" id="ARBA00022840"/>
    </source>
</evidence>
<dbReference type="InterPro" id="IPR014729">
    <property type="entry name" value="Rossmann-like_a/b/a_fold"/>
</dbReference>
<evidence type="ECO:0000256" key="6">
    <source>
        <dbReference type="ARBA" id="ARBA00023146"/>
    </source>
</evidence>
<dbReference type="EMBL" id="JASJEU010000025">
    <property type="protein sequence ID" value="MDJ1651749.1"/>
    <property type="molecule type" value="Genomic_DNA"/>
</dbReference>
<keyword evidence="5 8" id="KW-0648">Protein biosynthesis</keyword>
<dbReference type="Pfam" id="PF09334">
    <property type="entry name" value="tRNA-synt_1g"/>
    <property type="match status" value="2"/>
</dbReference>
<evidence type="ECO:0000256" key="8">
    <source>
        <dbReference type="RuleBase" id="RU363039"/>
    </source>
</evidence>
<evidence type="ECO:0000256" key="7">
    <source>
        <dbReference type="ARBA" id="ARBA00047364"/>
    </source>
</evidence>
<keyword evidence="11" id="KW-1185">Reference proteome</keyword>
<dbReference type="InterPro" id="IPR023458">
    <property type="entry name" value="Met-tRNA_ligase_1"/>
</dbReference>
<keyword evidence="3 8" id="KW-0547">Nucleotide-binding</keyword>
<evidence type="ECO:0000256" key="3">
    <source>
        <dbReference type="ARBA" id="ARBA00022741"/>
    </source>
</evidence>
<dbReference type="Gene3D" id="2.20.28.20">
    <property type="entry name" value="Methionyl-tRNA synthetase, Zn-domain"/>
    <property type="match status" value="1"/>
</dbReference>
<keyword evidence="2 8" id="KW-0436">Ligase</keyword>
<evidence type="ECO:0000313" key="11">
    <source>
        <dbReference type="Proteomes" id="UP001232750"/>
    </source>
</evidence>
<dbReference type="InterPro" id="IPR015413">
    <property type="entry name" value="Methionyl/Leucyl_tRNA_Synth"/>
</dbReference>
<dbReference type="SUPFAM" id="SSF52374">
    <property type="entry name" value="Nucleotidylyl transferase"/>
    <property type="match status" value="1"/>
</dbReference>
<name>A0ABT7DQC1_9ACTN</name>
<evidence type="ECO:0000259" key="9">
    <source>
        <dbReference type="Pfam" id="PF09334"/>
    </source>
</evidence>
<feature type="domain" description="Methionyl/Leucyl tRNA synthetase" evidence="9">
    <location>
        <begin position="27"/>
        <end position="257"/>
    </location>
</feature>
<evidence type="ECO:0000256" key="2">
    <source>
        <dbReference type="ARBA" id="ARBA00022598"/>
    </source>
</evidence>
<evidence type="ECO:0000256" key="5">
    <source>
        <dbReference type="ARBA" id="ARBA00022917"/>
    </source>
</evidence>
<accession>A0ABT7DQC1</accession>
<evidence type="ECO:0000256" key="1">
    <source>
        <dbReference type="ARBA" id="ARBA00008258"/>
    </source>
</evidence>
<reference evidence="10 11" key="1">
    <citation type="submission" date="2023-05" db="EMBL/GenBank/DDBJ databases">
        <title>Gordonibacter KGMB12511T sp. nov., isolated from faeces of healthy Korean.</title>
        <authorList>
            <person name="Kim H.S."/>
            <person name="Kim J.-S."/>
            <person name="Suh M.K."/>
            <person name="Eom M.K."/>
            <person name="Do H.E."/>
            <person name="Lee J.-S."/>
        </authorList>
    </citation>
    <scope>NUCLEOTIDE SEQUENCE [LARGE SCALE GENOMIC DNA]</scope>
    <source>
        <strain evidence="10 11">KGMB12511</strain>
    </source>
</reference>
<sequence length="685" mass="76941">MAASLDNAPTLSAAPEDERVVWPKRVVVTAGMPYGNKPLHFGHIAGVFVPADAFARFLRDRIGAENVRFISGTDCYGSPIDEGYRKLVEAGEFEGTIEEYVLKNHDAQKRTLDAYDISLSIYEGSGIGRCGDVHQLVTEKFIEKLHENGHLQRRATLQFYDTEADMFLNGRQVVGRCPVQGCKSEHAYADECDLGHSYAPEDLIAPKSSVTGTVPEMRPVENWYFDLPAFAGFLRERVAEQEADPDVRAIVPQTVKEFLGAPVVYIKNDEREAYEAIAADLPPHELREPEKGKQSFEIEFADIDARDAARSVLGGAGIRFRTGKALVPFRITGNIEWGVKAPVIDGLEGLTVWCWPESLWAPLSFTMAANDKMGLPRGSWRDWWCSPDAEVYQFIGQDNLYFYGVAQPALIEALRPGDILLPGETDTPLRQTRLVANHHILFGNKKASSSGTVKPPTADELLNHYTVEQLRAHFLALGLSQKSVGFKPKPFLATPEELADTRVADPVLKEGTLLTNVFNRLARSCFYEAQKNFEGYLPLGKPTAAAVDRANETLAAYDRLMKKVELHSVMSLMDDFIRFANKHWTEGIREAELAEDDALRRQVLVDSFYLLRVATLLMHPIVPAGCERICDYLSFEFDDFFSWNYDLEDVDELCSAGEIDEGRHRIRELPPRFDFFEKHPSQLQK</sequence>
<gene>
    <name evidence="10" type="ORF">QNJ86_13140</name>
</gene>
<evidence type="ECO:0000313" key="10">
    <source>
        <dbReference type="EMBL" id="MDJ1651749.1"/>
    </source>
</evidence>
<protein>
    <submittedName>
        <fullName evidence="10">Class I tRNA ligase family protein</fullName>
    </submittedName>
</protein>
<proteinExistence type="inferred from homology"/>
<dbReference type="PANTHER" id="PTHR45765:SF1">
    <property type="entry name" value="METHIONINE--TRNA LIGASE, CYTOPLASMIC"/>
    <property type="match status" value="1"/>
</dbReference>
<dbReference type="RefSeq" id="WP_283833101.1">
    <property type="nucleotide sequence ID" value="NZ_JASJEU010000025.1"/>
</dbReference>
<comment type="similarity">
    <text evidence="1">Belongs to the class-I aminoacyl-tRNA synthetase family. MetG type 1 subfamily.</text>
</comment>
<comment type="caution">
    <text evidence="10">The sequence shown here is derived from an EMBL/GenBank/DDBJ whole genome shotgun (WGS) entry which is preliminary data.</text>
</comment>